<sequence length="295" mass="30603">MTRVLVTGATGRLGGAVLPVLVGAGLEVRAASRRPHPGGADAGAARPGARAGNGAAAGEGRPAVAAEERLPAAQGRGPEWVVADLATGAGLAAAVAGADTVVHLASAPYKGRYTERVDVDGTRLLLEAARGAGVGHVLHLSIIGVDRVPWGYFRAKLRAEREVRTAGLPWTILRAAQFHGLVDDALSAMARLPVMAADRGVTTQPVDVADVAERVLALLRAGPSRAVEEFAGPEVLAMDEAVRQWQRARGARRPVLPVRLPGALGRAFRAGHLTTAARPAGTVTFADYLARTPRR</sequence>
<evidence type="ECO:0000313" key="4">
    <source>
        <dbReference type="Proteomes" id="UP000575985"/>
    </source>
</evidence>
<dbReference type="InterPro" id="IPR051207">
    <property type="entry name" value="ComplexI_NDUFA9_subunit"/>
</dbReference>
<accession>A0A853BIN5</accession>
<dbReference type="PANTHER" id="PTHR12126:SF11">
    <property type="entry name" value="NADH DEHYDROGENASE [UBIQUINONE] 1 ALPHA SUBCOMPLEX SUBUNIT 9, MITOCHONDRIAL"/>
    <property type="match status" value="1"/>
</dbReference>
<organism evidence="3 4">
    <name type="scientific">Streptomonospora nanhaiensis</name>
    <dbReference type="NCBI Taxonomy" id="1323731"/>
    <lineage>
        <taxon>Bacteria</taxon>
        <taxon>Bacillati</taxon>
        <taxon>Actinomycetota</taxon>
        <taxon>Actinomycetes</taxon>
        <taxon>Streptosporangiales</taxon>
        <taxon>Nocardiopsidaceae</taxon>
        <taxon>Streptomonospora</taxon>
    </lineage>
</organism>
<feature type="region of interest" description="Disordered" evidence="1">
    <location>
        <begin position="32"/>
        <end position="63"/>
    </location>
</feature>
<dbReference type="PANTHER" id="PTHR12126">
    <property type="entry name" value="NADH-UBIQUINONE OXIDOREDUCTASE 39 KDA SUBUNIT-RELATED"/>
    <property type="match status" value="1"/>
</dbReference>
<dbReference type="AlphaFoldDB" id="A0A853BIN5"/>
<evidence type="ECO:0000256" key="1">
    <source>
        <dbReference type="SAM" id="MobiDB-lite"/>
    </source>
</evidence>
<proteinExistence type="predicted"/>
<dbReference type="GO" id="GO:0044877">
    <property type="term" value="F:protein-containing complex binding"/>
    <property type="evidence" value="ECO:0007669"/>
    <property type="project" value="TreeGrafter"/>
</dbReference>
<dbReference type="InterPro" id="IPR036291">
    <property type="entry name" value="NAD(P)-bd_dom_sf"/>
</dbReference>
<keyword evidence="4" id="KW-1185">Reference proteome</keyword>
<dbReference type="RefSeq" id="WP_217781523.1">
    <property type="nucleotide sequence ID" value="NZ_JACCFO010000001.1"/>
</dbReference>
<gene>
    <name evidence="3" type="ORF">HNR12_001576</name>
</gene>
<reference evidence="3 4" key="1">
    <citation type="submission" date="2020-07" db="EMBL/GenBank/DDBJ databases">
        <title>Sequencing the genomes of 1000 actinobacteria strains.</title>
        <authorList>
            <person name="Klenk H.-P."/>
        </authorList>
    </citation>
    <scope>NUCLEOTIDE SEQUENCE [LARGE SCALE GENOMIC DNA]</scope>
    <source>
        <strain evidence="3 4">DSM 45927</strain>
    </source>
</reference>
<dbReference type="InterPro" id="IPR016040">
    <property type="entry name" value="NAD(P)-bd_dom"/>
</dbReference>
<feature type="domain" description="NAD(P)-binding" evidence="2">
    <location>
        <begin position="66"/>
        <end position="220"/>
    </location>
</feature>
<dbReference type="Proteomes" id="UP000575985">
    <property type="component" value="Unassembled WGS sequence"/>
</dbReference>
<evidence type="ECO:0000259" key="2">
    <source>
        <dbReference type="Pfam" id="PF13460"/>
    </source>
</evidence>
<dbReference type="SUPFAM" id="SSF51735">
    <property type="entry name" value="NAD(P)-binding Rossmann-fold domains"/>
    <property type="match status" value="1"/>
</dbReference>
<evidence type="ECO:0000313" key="3">
    <source>
        <dbReference type="EMBL" id="NYI95299.1"/>
    </source>
</evidence>
<dbReference type="Pfam" id="PF13460">
    <property type="entry name" value="NAD_binding_10"/>
    <property type="match status" value="1"/>
</dbReference>
<protein>
    <submittedName>
        <fullName evidence="3">Uncharacterized protein YbjT (DUF2867 family)</fullName>
    </submittedName>
</protein>
<name>A0A853BIN5_9ACTN</name>
<comment type="caution">
    <text evidence="3">The sequence shown here is derived from an EMBL/GenBank/DDBJ whole genome shotgun (WGS) entry which is preliminary data.</text>
</comment>
<dbReference type="EMBL" id="JACCFO010000001">
    <property type="protein sequence ID" value="NYI95299.1"/>
    <property type="molecule type" value="Genomic_DNA"/>
</dbReference>
<feature type="compositionally biased region" description="Low complexity" evidence="1">
    <location>
        <begin position="37"/>
        <end position="63"/>
    </location>
</feature>
<dbReference type="Gene3D" id="3.40.50.720">
    <property type="entry name" value="NAD(P)-binding Rossmann-like Domain"/>
    <property type="match status" value="1"/>
</dbReference>